<evidence type="ECO:0000313" key="1">
    <source>
        <dbReference type="EMBL" id="MEQ2276635.1"/>
    </source>
</evidence>
<sequence length="156" mass="18096">MFSSFRRKYFLECFRLFSDQASKPQLHSEARIDSYSTLTWRRGFESKRLTLLWSQSTTGDYFEGKNALSIGFHFRNSGSKMSTTIGGVESMYVGQQNHVPGQAVSKQKGQRLLFKFRNPKVNMTQLLFVFYTPVSWDVANKNVDNTSKDRVLFHLK</sequence>
<comment type="caution">
    <text evidence="1">The sequence shown here is derived from an EMBL/GenBank/DDBJ whole genome shotgun (WGS) entry which is preliminary data.</text>
</comment>
<gene>
    <name evidence="1" type="ORF">XENORESO_000471</name>
</gene>
<accession>A0ABV0X5I1</accession>
<protein>
    <submittedName>
        <fullName evidence="1">Uncharacterized protein</fullName>
    </submittedName>
</protein>
<dbReference type="EMBL" id="JAHRIM010090187">
    <property type="protein sequence ID" value="MEQ2276635.1"/>
    <property type="molecule type" value="Genomic_DNA"/>
</dbReference>
<keyword evidence="2" id="KW-1185">Reference proteome</keyword>
<dbReference type="Proteomes" id="UP001444071">
    <property type="component" value="Unassembled WGS sequence"/>
</dbReference>
<evidence type="ECO:0000313" key="2">
    <source>
        <dbReference type="Proteomes" id="UP001444071"/>
    </source>
</evidence>
<organism evidence="1 2">
    <name type="scientific">Xenotaenia resolanae</name>
    <dbReference type="NCBI Taxonomy" id="208358"/>
    <lineage>
        <taxon>Eukaryota</taxon>
        <taxon>Metazoa</taxon>
        <taxon>Chordata</taxon>
        <taxon>Craniata</taxon>
        <taxon>Vertebrata</taxon>
        <taxon>Euteleostomi</taxon>
        <taxon>Actinopterygii</taxon>
        <taxon>Neopterygii</taxon>
        <taxon>Teleostei</taxon>
        <taxon>Neoteleostei</taxon>
        <taxon>Acanthomorphata</taxon>
        <taxon>Ovalentaria</taxon>
        <taxon>Atherinomorphae</taxon>
        <taxon>Cyprinodontiformes</taxon>
        <taxon>Goodeidae</taxon>
        <taxon>Xenotaenia</taxon>
    </lineage>
</organism>
<name>A0ABV0X5I1_9TELE</name>
<reference evidence="1 2" key="1">
    <citation type="submission" date="2021-06" db="EMBL/GenBank/DDBJ databases">
        <authorList>
            <person name="Palmer J.M."/>
        </authorList>
    </citation>
    <scope>NUCLEOTIDE SEQUENCE [LARGE SCALE GENOMIC DNA]</scope>
    <source>
        <strain evidence="1 2">XR_2019</strain>
        <tissue evidence="1">Muscle</tissue>
    </source>
</reference>
<proteinExistence type="predicted"/>